<gene>
    <name evidence="2" type="ORF">JI741_03755</name>
</gene>
<dbReference type="InterPro" id="IPR046495">
    <property type="entry name" value="DUF6588"/>
</dbReference>
<evidence type="ECO:0008006" key="4">
    <source>
        <dbReference type="Google" id="ProtNLM"/>
    </source>
</evidence>
<keyword evidence="1" id="KW-0732">Signal</keyword>
<comment type="caution">
    <text evidence="2">The sequence shown here is derived from an EMBL/GenBank/DDBJ whole genome shotgun (WGS) entry which is preliminary data.</text>
</comment>
<name>A0ABS1KLV4_9BACT</name>
<dbReference type="EMBL" id="JAERRB010000001">
    <property type="protein sequence ID" value="MBL0740314.1"/>
    <property type="molecule type" value="Genomic_DNA"/>
</dbReference>
<dbReference type="Proteomes" id="UP000613030">
    <property type="component" value="Unassembled WGS sequence"/>
</dbReference>
<accession>A0ABS1KLV4</accession>
<dbReference type="Pfam" id="PF20230">
    <property type="entry name" value="DUF6588"/>
    <property type="match status" value="1"/>
</dbReference>
<reference evidence="2 3" key="1">
    <citation type="submission" date="2021-01" db="EMBL/GenBank/DDBJ databases">
        <title>Chryseolinea sp. Jin1 Genome sequencing and assembly.</title>
        <authorList>
            <person name="Kim I."/>
        </authorList>
    </citation>
    <scope>NUCLEOTIDE SEQUENCE [LARGE SCALE GENOMIC DNA]</scope>
    <source>
        <strain evidence="2 3">Jin1</strain>
    </source>
</reference>
<feature type="chain" id="PRO_5045952189" description="Outer membrane protein beta-barrel domain-containing protein" evidence="1">
    <location>
        <begin position="24"/>
        <end position="340"/>
    </location>
</feature>
<proteinExistence type="predicted"/>
<evidence type="ECO:0000313" key="3">
    <source>
        <dbReference type="Proteomes" id="UP000613030"/>
    </source>
</evidence>
<keyword evidence="3" id="KW-1185">Reference proteome</keyword>
<protein>
    <recommendedName>
        <fullName evidence="4">Outer membrane protein beta-barrel domain-containing protein</fullName>
    </recommendedName>
</protein>
<dbReference type="RefSeq" id="WP_202007509.1">
    <property type="nucleotide sequence ID" value="NZ_JAERRB010000001.1"/>
</dbReference>
<sequence length="340" mass="36434">MMRSLLQKLSILLLITLPFAGHAQTESDIGKFLNAGADDAGKLMNAYLTPMIEGTSYGFNGGWFTTAKAHKTLGFDIGVSMNAVFIPSSKNTFRPDELGLSQTRLISPLDGNAPTIVGPKTATTYVSDFGGGSTARFSGPEGLDFKENFKISGVLAPTVQVGVGIYKNTDLKIRWMPEVKAGVTKVKYLGFGVLHDVKQHIPGIKHLPFDLSVLVGYTNIKGTTNLAGYVPSGDASRAQQIEYTMNAWLMQALISKKLAMVTFYGGFGYNAVKTKANVTGSYVFEASAPAVSDPIAMSFKNNGLRATAGMRLNLGPIYISGDYSLQSYNLLTVGLGVTLR</sequence>
<organism evidence="2 3">
    <name type="scientific">Chryseolinea lacunae</name>
    <dbReference type="NCBI Taxonomy" id="2801331"/>
    <lineage>
        <taxon>Bacteria</taxon>
        <taxon>Pseudomonadati</taxon>
        <taxon>Bacteroidota</taxon>
        <taxon>Cytophagia</taxon>
        <taxon>Cytophagales</taxon>
        <taxon>Fulvivirgaceae</taxon>
        <taxon>Chryseolinea</taxon>
    </lineage>
</organism>
<evidence type="ECO:0000256" key="1">
    <source>
        <dbReference type="SAM" id="SignalP"/>
    </source>
</evidence>
<evidence type="ECO:0000313" key="2">
    <source>
        <dbReference type="EMBL" id="MBL0740314.1"/>
    </source>
</evidence>
<feature type="signal peptide" evidence="1">
    <location>
        <begin position="1"/>
        <end position="23"/>
    </location>
</feature>